<feature type="signal peptide" evidence="1">
    <location>
        <begin position="1"/>
        <end position="21"/>
    </location>
</feature>
<dbReference type="PANTHER" id="PTHR10098:SF112">
    <property type="entry name" value="SLR0380 PROTEIN"/>
    <property type="match status" value="1"/>
</dbReference>
<dbReference type="SUPFAM" id="SSF48452">
    <property type="entry name" value="TPR-like"/>
    <property type="match status" value="1"/>
</dbReference>
<evidence type="ECO:0000259" key="2">
    <source>
        <dbReference type="Pfam" id="PF12770"/>
    </source>
</evidence>
<dbReference type="InterPro" id="IPR024983">
    <property type="entry name" value="CHAT_dom"/>
</dbReference>
<proteinExistence type="predicted"/>
<dbReference type="InterPro" id="IPR019734">
    <property type="entry name" value="TPR_rpt"/>
</dbReference>
<dbReference type="RefSeq" id="WP_173122309.1">
    <property type="nucleotide sequence ID" value="NZ_JABRWJ010000003.1"/>
</dbReference>
<dbReference type="SMART" id="SM00028">
    <property type="entry name" value="TPR"/>
    <property type="match status" value="5"/>
</dbReference>
<feature type="domain" description="CHAT" evidence="2">
    <location>
        <begin position="426"/>
        <end position="721"/>
    </location>
</feature>
<dbReference type="Gene3D" id="1.25.40.10">
    <property type="entry name" value="Tetratricopeptide repeat domain"/>
    <property type="match status" value="2"/>
</dbReference>
<keyword evidence="4" id="KW-1185">Reference proteome</keyword>
<dbReference type="Proteomes" id="UP000737171">
    <property type="component" value="Unassembled WGS sequence"/>
</dbReference>
<organism evidence="3 4">
    <name type="scientific">Pseudaquabacterium terrae</name>
    <dbReference type="NCBI Taxonomy" id="2732868"/>
    <lineage>
        <taxon>Bacteria</taxon>
        <taxon>Pseudomonadati</taxon>
        <taxon>Pseudomonadota</taxon>
        <taxon>Betaproteobacteria</taxon>
        <taxon>Burkholderiales</taxon>
        <taxon>Sphaerotilaceae</taxon>
        <taxon>Pseudaquabacterium</taxon>
    </lineage>
</organism>
<evidence type="ECO:0000313" key="4">
    <source>
        <dbReference type="Proteomes" id="UP000737171"/>
    </source>
</evidence>
<comment type="caution">
    <text evidence="3">The sequence shown here is derived from an EMBL/GenBank/DDBJ whole genome shotgun (WGS) entry which is preliminary data.</text>
</comment>
<name>A0ABX2EEX1_9BURK</name>
<dbReference type="PANTHER" id="PTHR10098">
    <property type="entry name" value="RAPSYN-RELATED"/>
    <property type="match status" value="1"/>
</dbReference>
<evidence type="ECO:0000313" key="3">
    <source>
        <dbReference type="EMBL" id="NRF67173.1"/>
    </source>
</evidence>
<sequence length="723" mass="78548">MRLRPLTLVMCALLAALPAQAKDPAALIDHGTQLRRSGDLQRASEHLREAHARAAEPALKARAAAALGLTLYQMRRTKEAEPLLREAYERAGTPAERAPLANDLGNVMLGLRHDDEARRLYLEAQRLAPGDASLQLSTALNLARLTAPGARGDALRAAATRLPTIADARERAGYAANLGMQALGLGAAGKPLAYESLALARALAAGLADARLEAEALDGLGQLYEAERRIDDALRLTDDAVSRAQAANARDLLFRLEWRRGRLFKAAGDTDRAVAAYRRAVEHIEAVRQDIPIEYEDGRSSFRETLEPIYLGLAELLLAKADAAAGAAAQQYAREARNVVELVKRSELDDFLGERCTVESARSLDAGVLPKGTAVVYPIIFAERLEMLVETADGLQRRSQAIDADDLQKLVLGFADSLRRQRPYEAAAGVLYDRLLRPLDALLAEQQIDTLVIVPDGVLRLLPYGALHDGQRFAIEKYAVVTAPALSLTRAARNRQANPRLLLAGLSEPGPVVDQLPRWVLEALGGTATRTLTRQETREALALPGVKQEIDSLRQRLPSDVLLDQAFTLAQFEQRFATGDYSLVHIASHGVFSSSAAESFLLTYDGLLTIDGLQRLLRSEKLRRQPIDLLALSACQTAEGDDRAPLGLSGAALKARAGSALGTLWPVSDAAAMQLMSRFYARLGEPQISKAKALQQVQRSLIAEPAFNHPFHWGAFILVGSWL</sequence>
<accession>A0ABX2EEX1</accession>
<keyword evidence="1" id="KW-0732">Signal</keyword>
<feature type="chain" id="PRO_5046168411" evidence="1">
    <location>
        <begin position="22"/>
        <end position="723"/>
    </location>
</feature>
<gene>
    <name evidence="3" type="ORF">HLB44_09280</name>
</gene>
<reference evidence="3 4" key="1">
    <citation type="submission" date="2020-05" db="EMBL/GenBank/DDBJ databases">
        <title>Aquincola sp. isolate from soil.</title>
        <authorList>
            <person name="Han J."/>
            <person name="Kim D.-U."/>
        </authorList>
    </citation>
    <scope>NUCLEOTIDE SEQUENCE [LARGE SCALE GENOMIC DNA]</scope>
    <source>
        <strain evidence="3 4">S2</strain>
    </source>
</reference>
<evidence type="ECO:0000256" key="1">
    <source>
        <dbReference type="SAM" id="SignalP"/>
    </source>
</evidence>
<dbReference type="EMBL" id="JABRWJ010000003">
    <property type="protein sequence ID" value="NRF67173.1"/>
    <property type="molecule type" value="Genomic_DNA"/>
</dbReference>
<dbReference type="InterPro" id="IPR011990">
    <property type="entry name" value="TPR-like_helical_dom_sf"/>
</dbReference>
<dbReference type="Pfam" id="PF12770">
    <property type="entry name" value="CHAT"/>
    <property type="match status" value="1"/>
</dbReference>
<protein>
    <submittedName>
        <fullName evidence="3">CHAT domain-containing protein</fullName>
    </submittedName>
</protein>